<evidence type="ECO:0000313" key="1">
    <source>
        <dbReference type="EMBL" id="MBE9610717.1"/>
    </source>
</evidence>
<protein>
    <submittedName>
        <fullName evidence="1">Uncharacterized protein</fullName>
    </submittedName>
</protein>
<dbReference type="Proteomes" id="UP000604481">
    <property type="component" value="Unassembled WGS sequence"/>
</dbReference>
<organism evidence="1 2">
    <name type="scientific">Chitinilyticum piscinae</name>
    <dbReference type="NCBI Taxonomy" id="2866724"/>
    <lineage>
        <taxon>Bacteria</taxon>
        <taxon>Pseudomonadati</taxon>
        <taxon>Pseudomonadota</taxon>
        <taxon>Betaproteobacteria</taxon>
        <taxon>Neisseriales</taxon>
        <taxon>Chitinibacteraceae</taxon>
        <taxon>Chitinilyticum</taxon>
    </lineage>
</organism>
<evidence type="ECO:0000313" key="2">
    <source>
        <dbReference type="Proteomes" id="UP000604481"/>
    </source>
</evidence>
<accession>A0A8J7K309</accession>
<dbReference type="RefSeq" id="WP_194117264.1">
    <property type="nucleotide sequence ID" value="NZ_JADFUA010000012.1"/>
</dbReference>
<dbReference type="AlphaFoldDB" id="A0A8J7K309"/>
<keyword evidence="2" id="KW-1185">Reference proteome</keyword>
<sequence>MLFDKLARWLPLPDRTLQGTVFLDFDGVLHPGFDNTFSCLPVFERLLKKYPQLQVVISSSWREARTLDELRQIFHVRLRQSIVGLTPILPGSNRQAEIRQYCEAHGIRRYVILDDGEELFPRNCPNLYLTNPATGLTAADLRHIIAILRRQSR</sequence>
<reference evidence="1 2" key="1">
    <citation type="submission" date="2020-10" db="EMBL/GenBank/DDBJ databases">
        <title>The genome sequence of Chitinilyticum litopenaei 4Y14.</title>
        <authorList>
            <person name="Liu Y."/>
        </authorList>
    </citation>
    <scope>NUCLEOTIDE SEQUENCE [LARGE SCALE GENOMIC DNA]</scope>
    <source>
        <strain evidence="1 2">4Y14</strain>
    </source>
</reference>
<proteinExistence type="predicted"/>
<comment type="caution">
    <text evidence="1">The sequence shown here is derived from an EMBL/GenBank/DDBJ whole genome shotgun (WGS) entry which is preliminary data.</text>
</comment>
<dbReference type="Pfam" id="PF18143">
    <property type="entry name" value="HAD_SAK_2"/>
    <property type="match status" value="1"/>
</dbReference>
<gene>
    <name evidence="1" type="ORF">INR99_15365</name>
</gene>
<name>A0A8J7K309_9NEIS</name>
<dbReference type="EMBL" id="JADFUA010000012">
    <property type="protein sequence ID" value="MBE9610717.1"/>
    <property type="molecule type" value="Genomic_DNA"/>
</dbReference>